<accession>A0A168PC03</accession>
<protein>
    <submittedName>
        <fullName evidence="1">Uncharacterized protein</fullName>
    </submittedName>
</protein>
<name>A0A168PC03_ABSGL</name>
<dbReference type="InParanoid" id="A0A168PC03"/>
<gene>
    <name evidence="1" type="primary">ABSGL_07885.1 scaffold 9181</name>
</gene>
<dbReference type="OrthoDB" id="2319746at2759"/>
<dbReference type="OMA" id="LGAHYSW"/>
<reference evidence="1" key="1">
    <citation type="submission" date="2016-04" db="EMBL/GenBank/DDBJ databases">
        <authorList>
            <person name="Evans L.H."/>
            <person name="Alamgir A."/>
            <person name="Owens N."/>
            <person name="Weber N.D."/>
            <person name="Virtaneva K."/>
            <person name="Barbian K."/>
            <person name="Babar A."/>
            <person name="Rosenke K."/>
        </authorList>
    </citation>
    <scope>NUCLEOTIDE SEQUENCE [LARGE SCALE GENOMIC DNA]</scope>
    <source>
        <strain evidence="1">CBS 101.48</strain>
    </source>
</reference>
<keyword evidence="2" id="KW-1185">Reference proteome</keyword>
<evidence type="ECO:0000313" key="1">
    <source>
        <dbReference type="EMBL" id="SAM02122.1"/>
    </source>
</evidence>
<evidence type="ECO:0000313" key="2">
    <source>
        <dbReference type="Proteomes" id="UP000078561"/>
    </source>
</evidence>
<organism evidence="1">
    <name type="scientific">Absidia glauca</name>
    <name type="common">Pin mould</name>
    <dbReference type="NCBI Taxonomy" id="4829"/>
    <lineage>
        <taxon>Eukaryota</taxon>
        <taxon>Fungi</taxon>
        <taxon>Fungi incertae sedis</taxon>
        <taxon>Mucoromycota</taxon>
        <taxon>Mucoromycotina</taxon>
        <taxon>Mucoromycetes</taxon>
        <taxon>Mucorales</taxon>
        <taxon>Cunninghamellaceae</taxon>
        <taxon>Absidia</taxon>
    </lineage>
</organism>
<dbReference type="Proteomes" id="UP000078561">
    <property type="component" value="Unassembled WGS sequence"/>
</dbReference>
<dbReference type="EMBL" id="LT553674">
    <property type="protein sequence ID" value="SAM02122.1"/>
    <property type="molecule type" value="Genomic_DNA"/>
</dbReference>
<proteinExistence type="predicted"/>
<sequence length="167" mass="19254">MNFSCGCLFDKSIKEPHFKKSKHFEDLSASFAINAKKEQLGAHYSWLLQLHRPLDVKEPYVEATLENPTDPSRPFLVPAIQLENNDADNSFPHPRYYVLTPDVGGLNCGLYKMKITAYADKSRSRVLAEHDNQLLSRINTDTCYKAEFMERMNAAARQAEQDWEKRQ</sequence>
<dbReference type="AlphaFoldDB" id="A0A168PC03"/>